<feature type="modified residue" description="4-aspartylphosphate" evidence="9">
    <location>
        <position position="882"/>
    </location>
</feature>
<feature type="transmembrane region" description="Helical" evidence="10">
    <location>
        <begin position="535"/>
        <end position="555"/>
    </location>
</feature>
<dbReference type="InterPro" id="IPR049870">
    <property type="entry name" value="BvgS-like_periplasmic1"/>
</dbReference>
<dbReference type="SUPFAM" id="SSF53850">
    <property type="entry name" value="Periplasmic binding protein-like II"/>
    <property type="match status" value="2"/>
</dbReference>
<evidence type="ECO:0000256" key="7">
    <source>
        <dbReference type="ARBA" id="ARBA00022777"/>
    </source>
</evidence>
<dbReference type="Pfam" id="PF00512">
    <property type="entry name" value="HisKA"/>
    <property type="match status" value="1"/>
</dbReference>
<keyword evidence="10" id="KW-1133">Transmembrane helix</keyword>
<dbReference type="SMART" id="SM00448">
    <property type="entry name" value="REC"/>
    <property type="match status" value="1"/>
</dbReference>
<dbReference type="CDD" id="cd13705">
    <property type="entry name" value="PBP2_BvgS_D1"/>
    <property type="match status" value="1"/>
</dbReference>
<evidence type="ECO:0000256" key="3">
    <source>
        <dbReference type="ARBA" id="ARBA00022553"/>
    </source>
</evidence>
<evidence type="ECO:0000256" key="8">
    <source>
        <dbReference type="ARBA" id="ARBA00023012"/>
    </source>
</evidence>
<gene>
    <name evidence="14" type="ORF">C4K04_1986</name>
</gene>
<dbReference type="CDD" id="cd16922">
    <property type="entry name" value="HATPase_EvgS-ArcB-TorS-like"/>
    <property type="match status" value="1"/>
</dbReference>
<organism evidence="14 15">
    <name type="scientific">Pseudomonas chlororaphis</name>
    <dbReference type="NCBI Taxonomy" id="587753"/>
    <lineage>
        <taxon>Bacteria</taxon>
        <taxon>Pseudomonadati</taxon>
        <taxon>Pseudomonadota</taxon>
        <taxon>Gammaproteobacteria</taxon>
        <taxon>Pseudomonadales</taxon>
        <taxon>Pseudomonadaceae</taxon>
        <taxon>Pseudomonas</taxon>
    </lineage>
</organism>
<dbReference type="Pfam" id="PF02518">
    <property type="entry name" value="HATPase_c"/>
    <property type="match status" value="1"/>
</dbReference>
<dbReference type="GO" id="GO:0000155">
    <property type="term" value="F:phosphorelay sensor kinase activity"/>
    <property type="evidence" value="ECO:0007669"/>
    <property type="project" value="InterPro"/>
</dbReference>
<dbReference type="SUPFAM" id="SSF52172">
    <property type="entry name" value="CheY-like"/>
    <property type="match status" value="1"/>
</dbReference>
<dbReference type="GO" id="GO:0005886">
    <property type="term" value="C:plasma membrane"/>
    <property type="evidence" value="ECO:0007669"/>
    <property type="project" value="UniProtKB-SubCell"/>
</dbReference>
<feature type="domain" description="Histidine kinase" evidence="12">
    <location>
        <begin position="590"/>
        <end position="811"/>
    </location>
</feature>
<dbReference type="CDD" id="cd00082">
    <property type="entry name" value="HisKA"/>
    <property type="match status" value="1"/>
</dbReference>
<dbReference type="AlphaFoldDB" id="A0A3G7TKZ6"/>
<evidence type="ECO:0000256" key="6">
    <source>
        <dbReference type="ARBA" id="ARBA00022741"/>
    </source>
</evidence>
<name>A0A3G7TKZ6_9PSED</name>
<evidence type="ECO:0000256" key="4">
    <source>
        <dbReference type="ARBA" id="ARBA00022679"/>
    </source>
</evidence>
<dbReference type="SMART" id="SM00387">
    <property type="entry name" value="HATPase_c"/>
    <property type="match status" value="1"/>
</dbReference>
<dbReference type="PROSITE" id="PS50110">
    <property type="entry name" value="RESPONSE_REGULATORY"/>
    <property type="match status" value="1"/>
</dbReference>
<dbReference type="SMART" id="SM00388">
    <property type="entry name" value="HisKA"/>
    <property type="match status" value="1"/>
</dbReference>
<dbReference type="InterPro" id="IPR005467">
    <property type="entry name" value="His_kinase_dom"/>
</dbReference>
<dbReference type="InterPro" id="IPR011006">
    <property type="entry name" value="CheY-like_superfamily"/>
</dbReference>
<dbReference type="Gene3D" id="3.40.190.10">
    <property type="entry name" value="Periplasmic binding protein-like II"/>
    <property type="match status" value="4"/>
</dbReference>
<dbReference type="Gene3D" id="3.40.50.2300">
    <property type="match status" value="1"/>
</dbReference>
<dbReference type="InterPro" id="IPR003661">
    <property type="entry name" value="HisK_dim/P_dom"/>
</dbReference>
<evidence type="ECO:0000259" key="12">
    <source>
        <dbReference type="PROSITE" id="PS50109"/>
    </source>
</evidence>
<dbReference type="SUPFAM" id="SSF47384">
    <property type="entry name" value="Homodimeric domain of signal transducing histidine kinase"/>
    <property type="match status" value="1"/>
</dbReference>
<evidence type="ECO:0000256" key="5">
    <source>
        <dbReference type="ARBA" id="ARBA00022729"/>
    </source>
</evidence>
<keyword evidence="6" id="KW-0547">Nucleotide-binding</keyword>
<evidence type="ECO:0000256" key="10">
    <source>
        <dbReference type="SAM" id="Phobius"/>
    </source>
</evidence>
<proteinExistence type="predicted"/>
<sequence>MIPACCRIVVLCLLLVPSPLLLAQESDIALIARVAVTSRPWLSEADRQWLASRGPLTIGVALPDYPPLGMLDVNRFQGVTADYLALLFEIPPRVRQFPSRQAALTALHKGEIDLVGGGSAMDAEDNGLLLTQAYEPNQPVLVTAERHPFDPQTTGTRLGVFAGYRVEEKVSAVYPNSQILPFASPLRALEALSLGEIDGVIDDAVSAHYLININYLLDLHIENFAPVESRAFGFLVRASDTRLHAVIERALPTIRSRHSESILRNWSAGSSLRLTQQRVTLTPAENRWLDAHPEIPVTVHDSLGALGQLDNGGQVRGIGPDYLKLLSQRSGLTFRPVRAQNYAEMNAQVTEGKTLMTSVTSADTDTEAYMDILLPYLRSSVVLMAGPKAARTQGSPFHSLNDLRGKRLASVPGYFVNQIIQQNYPDIRLQIYPNFLEAMRSVDDGRSDAFIGSDYTGRFLSAQRFNNRLRVIGILDEFSRPVSLGVLKGQEELRSILEKAQVAITPEEVADIVEQWEPRISTLGSHFWRDHRSNILRLGGVFGLLVLLSLIWGFYLTRQVRKTRQAEGELALAREKAEAANEAKSIFLSTMSHEIRTPLNAIIGLQEVVQQKAERGELDLASLVVAQEAAQGLLLLLGNVLDLNRIESGMIDSAPEAVQLKAQIEAIAPLVVGMARQKQLAFEMRFTGDMEQWVLIDPLHLKQVLFNLLSNAIKFTERGRVTLHASGSREAEHLQLLLEVIDSGIGISEQDQARLFQPFSQVSSAQAGQTFGSGLGLNITRRLVELMGGTIVLSSEPDIGSCFSVTLQLPLAEAPAEAAAEVPQASTEPLSLNILVAEDNAFSRLTLEEQLLVLGHRVTLVEDGQAAWEAWLAAEYDVLITDSQMPRLGGYDLTVRIRQMEREEGRRHCWILGATASAEDAEIQRCLAAGMDEVVFKPLTQQVLRQALENTQRAPARA</sequence>
<dbReference type="InterPro" id="IPR036097">
    <property type="entry name" value="HisK_dim/P_sf"/>
</dbReference>
<evidence type="ECO:0000259" key="13">
    <source>
        <dbReference type="PROSITE" id="PS50110"/>
    </source>
</evidence>
<dbReference type="CDD" id="cd17546">
    <property type="entry name" value="REC_hyHK_CKI1_RcsC-like"/>
    <property type="match status" value="1"/>
</dbReference>
<dbReference type="Gene3D" id="1.10.287.130">
    <property type="match status" value="1"/>
</dbReference>
<accession>A0A3G7TKZ6</accession>
<evidence type="ECO:0000256" key="11">
    <source>
        <dbReference type="SAM" id="SignalP"/>
    </source>
</evidence>
<evidence type="ECO:0000313" key="15">
    <source>
        <dbReference type="Proteomes" id="UP000268048"/>
    </source>
</evidence>
<dbReference type="PRINTS" id="PR00344">
    <property type="entry name" value="BCTRLSENSOR"/>
</dbReference>
<feature type="domain" description="Response regulatory" evidence="13">
    <location>
        <begin position="833"/>
        <end position="952"/>
    </location>
</feature>
<dbReference type="Pfam" id="PF00072">
    <property type="entry name" value="Response_reg"/>
    <property type="match status" value="1"/>
</dbReference>
<keyword evidence="10" id="KW-0812">Transmembrane</keyword>
<evidence type="ECO:0000256" key="1">
    <source>
        <dbReference type="ARBA" id="ARBA00000085"/>
    </source>
</evidence>
<keyword evidence="7" id="KW-0418">Kinase</keyword>
<keyword evidence="4" id="KW-0808">Transferase</keyword>
<dbReference type="GO" id="GO:0005524">
    <property type="term" value="F:ATP binding"/>
    <property type="evidence" value="ECO:0007669"/>
    <property type="project" value="UniProtKB-KW"/>
</dbReference>
<dbReference type="InterPro" id="IPR001789">
    <property type="entry name" value="Sig_transdc_resp-reg_receiver"/>
</dbReference>
<evidence type="ECO:0000256" key="9">
    <source>
        <dbReference type="PROSITE-ProRule" id="PRU00169"/>
    </source>
</evidence>
<dbReference type="FunFam" id="3.30.565.10:FF:000010">
    <property type="entry name" value="Sensor histidine kinase RcsC"/>
    <property type="match status" value="1"/>
</dbReference>
<dbReference type="EMBL" id="CP027753">
    <property type="protein sequence ID" value="AZE47670.1"/>
    <property type="molecule type" value="Genomic_DNA"/>
</dbReference>
<dbReference type="PROSITE" id="PS50109">
    <property type="entry name" value="HIS_KIN"/>
    <property type="match status" value="1"/>
</dbReference>
<evidence type="ECO:0000256" key="2">
    <source>
        <dbReference type="ARBA" id="ARBA00012438"/>
    </source>
</evidence>
<dbReference type="InterPro" id="IPR001638">
    <property type="entry name" value="Solute-binding_3/MltF_N"/>
</dbReference>
<dbReference type="Proteomes" id="UP000268048">
    <property type="component" value="Chromosome"/>
</dbReference>
<dbReference type="PANTHER" id="PTHR43047">
    <property type="entry name" value="TWO-COMPONENT HISTIDINE PROTEIN KINASE"/>
    <property type="match status" value="1"/>
</dbReference>
<evidence type="ECO:0000313" key="14">
    <source>
        <dbReference type="EMBL" id="AZE47670.1"/>
    </source>
</evidence>
<dbReference type="InterPro" id="IPR003594">
    <property type="entry name" value="HATPase_dom"/>
</dbReference>
<dbReference type="SMART" id="SM00062">
    <property type="entry name" value="PBPb"/>
    <property type="match status" value="2"/>
</dbReference>
<dbReference type="InterPro" id="IPR049871">
    <property type="entry name" value="BvgS-like_periplasmic2"/>
</dbReference>
<feature type="signal peptide" evidence="11">
    <location>
        <begin position="1"/>
        <end position="23"/>
    </location>
</feature>
<dbReference type="PANTHER" id="PTHR43047:SF72">
    <property type="entry name" value="OSMOSENSING HISTIDINE PROTEIN KINASE SLN1"/>
    <property type="match status" value="1"/>
</dbReference>
<dbReference type="GO" id="GO:0009927">
    <property type="term" value="F:histidine phosphotransfer kinase activity"/>
    <property type="evidence" value="ECO:0007669"/>
    <property type="project" value="TreeGrafter"/>
</dbReference>
<dbReference type="Gene3D" id="3.30.565.10">
    <property type="entry name" value="Histidine kinase-like ATPase, C-terminal domain"/>
    <property type="match status" value="1"/>
</dbReference>
<dbReference type="CDD" id="cd13707">
    <property type="entry name" value="PBP2_BvgS_D2"/>
    <property type="match status" value="1"/>
</dbReference>
<reference evidence="14 15" key="1">
    <citation type="submission" date="2018-03" db="EMBL/GenBank/DDBJ databases">
        <title>Diversity of phytobeneficial traits revealed by whole-genome analysis of worldwide-isolated phenazine-producing Pseudomonas spp.</title>
        <authorList>
            <person name="Biessy A."/>
            <person name="Novinscak A."/>
            <person name="Blom J."/>
            <person name="Leger G."/>
            <person name="Thomashow L.S."/>
            <person name="Cazorla F.M."/>
            <person name="Josic D."/>
            <person name="Filion M."/>
        </authorList>
    </citation>
    <scope>NUCLEOTIDE SEQUENCE [LARGE SCALE GENOMIC DNA]</scope>
    <source>
        <strain evidence="14 15">B25</strain>
    </source>
</reference>
<dbReference type="InterPro" id="IPR036890">
    <property type="entry name" value="HATPase_C_sf"/>
</dbReference>
<dbReference type="RefSeq" id="WP_124319889.1">
    <property type="nucleotide sequence ID" value="NZ_CP027753.1"/>
</dbReference>
<dbReference type="SUPFAM" id="SSF55874">
    <property type="entry name" value="ATPase domain of HSP90 chaperone/DNA topoisomerase II/histidine kinase"/>
    <property type="match status" value="1"/>
</dbReference>
<comment type="catalytic activity">
    <reaction evidence="1">
        <text>ATP + protein L-histidine = ADP + protein N-phospho-L-histidine.</text>
        <dbReference type="EC" id="2.7.13.3"/>
    </reaction>
</comment>
<keyword evidence="10" id="KW-0472">Membrane</keyword>
<keyword evidence="3 9" id="KW-0597">Phosphoprotein</keyword>
<dbReference type="InterPro" id="IPR004358">
    <property type="entry name" value="Sig_transdc_His_kin-like_C"/>
</dbReference>
<keyword evidence="8" id="KW-0902">Two-component regulatory system</keyword>
<protein>
    <recommendedName>
        <fullName evidence="2">histidine kinase</fullName>
        <ecNumber evidence="2">2.7.13.3</ecNumber>
    </recommendedName>
</protein>
<keyword evidence="5 11" id="KW-0732">Signal</keyword>
<dbReference type="EC" id="2.7.13.3" evidence="2"/>
<feature type="chain" id="PRO_5018169962" description="histidine kinase" evidence="11">
    <location>
        <begin position="24"/>
        <end position="958"/>
    </location>
</feature>